<comment type="caution">
    <text evidence="1">The sequence shown here is derived from an EMBL/GenBank/DDBJ whole genome shotgun (WGS) entry which is preliminary data.</text>
</comment>
<name>A0AAD9ZPT8_9ROSI</name>
<evidence type="ECO:0000313" key="1">
    <source>
        <dbReference type="EMBL" id="KAK3188374.1"/>
    </source>
</evidence>
<reference evidence="1" key="1">
    <citation type="journal article" date="2023" name="Plant J.">
        <title>Genome sequences and population genomics provide insights into the demographic history, inbreeding, and mutation load of two 'living fossil' tree species of Dipteronia.</title>
        <authorList>
            <person name="Feng Y."/>
            <person name="Comes H.P."/>
            <person name="Chen J."/>
            <person name="Zhu S."/>
            <person name="Lu R."/>
            <person name="Zhang X."/>
            <person name="Li P."/>
            <person name="Qiu J."/>
            <person name="Olsen K.M."/>
            <person name="Qiu Y."/>
        </authorList>
    </citation>
    <scope>NUCLEOTIDE SEQUENCE</scope>
    <source>
        <strain evidence="1">NBL</strain>
    </source>
</reference>
<protein>
    <submittedName>
        <fullName evidence="1">Uncharacterized protein</fullName>
    </submittedName>
</protein>
<organism evidence="1 2">
    <name type="scientific">Dipteronia sinensis</name>
    <dbReference type="NCBI Taxonomy" id="43782"/>
    <lineage>
        <taxon>Eukaryota</taxon>
        <taxon>Viridiplantae</taxon>
        <taxon>Streptophyta</taxon>
        <taxon>Embryophyta</taxon>
        <taxon>Tracheophyta</taxon>
        <taxon>Spermatophyta</taxon>
        <taxon>Magnoliopsida</taxon>
        <taxon>eudicotyledons</taxon>
        <taxon>Gunneridae</taxon>
        <taxon>Pentapetalae</taxon>
        <taxon>rosids</taxon>
        <taxon>malvids</taxon>
        <taxon>Sapindales</taxon>
        <taxon>Sapindaceae</taxon>
        <taxon>Hippocastanoideae</taxon>
        <taxon>Acereae</taxon>
        <taxon>Dipteronia</taxon>
    </lineage>
</organism>
<keyword evidence="2" id="KW-1185">Reference proteome</keyword>
<accession>A0AAD9ZPT8</accession>
<dbReference type="EMBL" id="JANJYJ010000009">
    <property type="protein sequence ID" value="KAK3188374.1"/>
    <property type="molecule type" value="Genomic_DNA"/>
</dbReference>
<sequence length="542" mass="63033">MQRLPIQPSVSFQGVAREGKEVELFHQVVTLGTRLLISTATQQRKHQHHHNLHQNLSRQHHKKDKYLLLLYRLPIQYPRKGSCLNATERYIRKFKRQKTDTSKDRTQDGNMIEVKWSLQRQQSMKDAFARRCKSRGPASQLDETQFLHFDKLKDGESAVDCDDTDETDDCYEEDHDTSADLKNKEINENVISSNIELKEQLHDQEGFDPEMLPCSDKFFYNQNESIVPNASQVTNGDLNKQEAKEDIKIGEYKQPEVLISWKEICHTGTGSILANKKPSKVAFCPKEVKRMLESEPLLLKNYQSHTIRKIIVFASLGIRHGCEDIYELDFSHFSILRKGESYVSSENPGEHVLYENPGVRRKVFYPNRQNPTLCPLQILEEENAMRPSDSSFLSCLFLCIKYGGRTRNLRQNEYVRQRMGRNKLKSFGPVMCRMAMLVRVRSGSFFFKALGITLLFMAGFPDDLVQREIKYRNFRFATKILQVHKAKDILDMYFIEWHCILDMTDEDAEREELFLPHLTNPDTFLNLQLSHSFSSSVLVFSS</sequence>
<dbReference type="Proteomes" id="UP001281410">
    <property type="component" value="Unassembled WGS sequence"/>
</dbReference>
<dbReference type="AlphaFoldDB" id="A0AAD9ZPT8"/>
<evidence type="ECO:0000313" key="2">
    <source>
        <dbReference type="Proteomes" id="UP001281410"/>
    </source>
</evidence>
<proteinExistence type="predicted"/>
<gene>
    <name evidence="1" type="ORF">Dsin_027935</name>
</gene>